<evidence type="ECO:0000256" key="10">
    <source>
        <dbReference type="ARBA" id="ARBA00023004"/>
    </source>
</evidence>
<feature type="transmembrane region" description="Helical" evidence="12">
    <location>
        <begin position="20"/>
        <end position="43"/>
    </location>
</feature>
<evidence type="ECO:0000256" key="12">
    <source>
        <dbReference type="PIRNR" id="PIRNR006446"/>
    </source>
</evidence>
<evidence type="ECO:0000256" key="4">
    <source>
        <dbReference type="ARBA" id="ARBA00022475"/>
    </source>
</evidence>
<dbReference type="GO" id="GO:0046872">
    <property type="term" value="F:metal ion binding"/>
    <property type="evidence" value="ECO:0007669"/>
    <property type="project" value="UniProtKB-UniRule"/>
</dbReference>
<keyword evidence="11 12" id="KW-0472">Membrane</keyword>
<dbReference type="GO" id="GO:0020037">
    <property type="term" value="F:heme binding"/>
    <property type="evidence" value="ECO:0007669"/>
    <property type="project" value="TreeGrafter"/>
</dbReference>
<feature type="transmembrane region" description="Helical" evidence="12">
    <location>
        <begin position="188"/>
        <end position="209"/>
    </location>
</feature>
<dbReference type="InterPro" id="IPR002585">
    <property type="entry name" value="Cyt-d_ubiquinol_oxidase_su_1"/>
</dbReference>
<gene>
    <name evidence="13" type="ORF">Mettu_2946</name>
</gene>
<evidence type="ECO:0000256" key="7">
    <source>
        <dbReference type="ARBA" id="ARBA00022723"/>
    </source>
</evidence>
<evidence type="ECO:0000256" key="3">
    <source>
        <dbReference type="ARBA" id="ARBA00022448"/>
    </source>
</evidence>
<keyword evidence="8 12" id="KW-0249">Electron transport</keyword>
<keyword evidence="7 12" id="KW-0479">Metal-binding</keyword>
<dbReference type="GO" id="GO:0016682">
    <property type="term" value="F:oxidoreductase activity, acting on diphenols and related substances as donors, oxygen as acceptor"/>
    <property type="evidence" value="ECO:0007669"/>
    <property type="project" value="TreeGrafter"/>
</dbReference>
<comment type="similarity">
    <text evidence="2 12">Belongs to the cytochrome ubiquinol oxidase subunit 1 family.</text>
</comment>
<keyword evidence="14" id="KW-1185">Reference proteome</keyword>
<dbReference type="HOGENOM" id="CLU_030555_3_1_6"/>
<evidence type="ECO:0000256" key="5">
    <source>
        <dbReference type="ARBA" id="ARBA00022617"/>
    </source>
</evidence>
<keyword evidence="4 12" id="KW-1003">Cell membrane</keyword>
<feature type="transmembrane region" description="Helical" evidence="12">
    <location>
        <begin position="130"/>
        <end position="154"/>
    </location>
</feature>
<keyword evidence="5 12" id="KW-0349">Heme</keyword>
<proteinExistence type="inferred from homology"/>
<evidence type="ECO:0000256" key="6">
    <source>
        <dbReference type="ARBA" id="ARBA00022692"/>
    </source>
</evidence>
<feature type="transmembrane region" description="Helical" evidence="12">
    <location>
        <begin position="407"/>
        <end position="437"/>
    </location>
</feature>
<name>G3J273_METTV</name>
<evidence type="ECO:0000313" key="14">
    <source>
        <dbReference type="Proteomes" id="UP000004664"/>
    </source>
</evidence>
<dbReference type="STRING" id="697282.Mettu_2946"/>
<dbReference type="Pfam" id="PF01654">
    <property type="entry name" value="Cyt_bd_oxida_I"/>
    <property type="match status" value="1"/>
</dbReference>
<dbReference type="GO" id="GO:0019646">
    <property type="term" value="P:aerobic electron transport chain"/>
    <property type="evidence" value="ECO:0007669"/>
    <property type="project" value="InterPro"/>
</dbReference>
<evidence type="ECO:0000256" key="1">
    <source>
        <dbReference type="ARBA" id="ARBA00004651"/>
    </source>
</evidence>
<dbReference type="PIRSF" id="PIRSF006446">
    <property type="entry name" value="Cyt_quinol_oxidase_1"/>
    <property type="match status" value="1"/>
</dbReference>
<comment type="subcellular location">
    <subcellularLocation>
        <location evidence="12">Cell inner membrane</location>
    </subcellularLocation>
    <subcellularLocation>
        <location evidence="1">Cell membrane</location>
        <topology evidence="1">Multi-pass membrane protein</topology>
    </subcellularLocation>
</comment>
<dbReference type="OrthoDB" id="9807042at2"/>
<dbReference type="GO" id="GO:0009055">
    <property type="term" value="F:electron transfer activity"/>
    <property type="evidence" value="ECO:0007669"/>
    <property type="project" value="UniProtKB-UniRule"/>
</dbReference>
<evidence type="ECO:0000256" key="9">
    <source>
        <dbReference type="ARBA" id="ARBA00022989"/>
    </source>
</evidence>
<feature type="transmembrane region" description="Helical" evidence="12">
    <location>
        <begin position="94"/>
        <end position="118"/>
    </location>
</feature>
<dbReference type="Proteomes" id="UP000004664">
    <property type="component" value="Unassembled WGS sequence"/>
</dbReference>
<evidence type="ECO:0000256" key="2">
    <source>
        <dbReference type="ARBA" id="ARBA00009819"/>
    </source>
</evidence>
<feature type="transmembrane region" description="Helical" evidence="12">
    <location>
        <begin position="365"/>
        <end position="387"/>
    </location>
</feature>
<evidence type="ECO:0000313" key="13">
    <source>
        <dbReference type="EMBL" id="EGW19829.1"/>
    </source>
</evidence>
<feature type="transmembrane region" description="Helical" evidence="12">
    <location>
        <begin position="55"/>
        <end position="74"/>
    </location>
</feature>
<feature type="transmembrane region" description="Helical" evidence="12">
    <location>
        <begin position="324"/>
        <end position="353"/>
    </location>
</feature>
<accession>G3J273</accession>
<keyword evidence="9 12" id="KW-1133">Transmembrane helix</keyword>
<dbReference type="GO" id="GO:0070069">
    <property type="term" value="C:cytochrome complex"/>
    <property type="evidence" value="ECO:0007669"/>
    <property type="project" value="UniProtKB-UniRule"/>
</dbReference>
<keyword evidence="3 12" id="KW-0813">Transport</keyword>
<evidence type="ECO:0000256" key="11">
    <source>
        <dbReference type="ARBA" id="ARBA00023136"/>
    </source>
</evidence>
<dbReference type="RefSeq" id="WP_006894033.1">
    <property type="nucleotide sequence ID" value="NZ_JH109154.1"/>
</dbReference>
<dbReference type="PANTHER" id="PTHR30365:SF14">
    <property type="entry name" value="CYTOCHROME BD MENAQUINOL OXIDASE SUBUNIT I-RELATED"/>
    <property type="match status" value="1"/>
</dbReference>
<organism evidence="13 14">
    <name type="scientific">Methylobacter tundripaludum (strain ATCC BAA-1195 / DSM 17260 / SV96)</name>
    <dbReference type="NCBI Taxonomy" id="697282"/>
    <lineage>
        <taxon>Bacteria</taxon>
        <taxon>Pseudomonadati</taxon>
        <taxon>Pseudomonadota</taxon>
        <taxon>Gammaproteobacteria</taxon>
        <taxon>Methylococcales</taxon>
        <taxon>Methylococcaceae</taxon>
        <taxon>Methylobacter</taxon>
    </lineage>
</organism>
<keyword evidence="6 12" id="KW-0812">Transmembrane</keyword>
<dbReference type="eggNOG" id="COG1271">
    <property type="taxonomic scope" value="Bacteria"/>
</dbReference>
<feature type="transmembrane region" description="Helical" evidence="12">
    <location>
        <begin position="216"/>
        <end position="238"/>
    </location>
</feature>
<sequence length="477" mass="53201">MEILQDPIFLSRLQFSVTAMFHILWPLTSVGMSLILVVFEVLWLKTRDADYYRHAHFWSKLFLLNFSVGVVTGIPLEFEFGTNWSRFSMMTGEFFGNILGFEGAMAFMLEAGFLGIMLFGWMRVPPVMHLFATCMVALGASLSVFWILVANAWMQTPAGSHLEKSRIVVDSYSQAMFNPDAFWAVSHMWVACLETSLFVMGGLSAWYMLKARHTDFFLKAFKMVVIMAAVAAPVQIFLGHGSGHEVFENQPAKGAAIEAHWETNQAGSGADWNILAWPNKAAQKNDWSISVPKVLSVLATGSLDGQVIGLKSFPPADQSPAIPLIFYSFRIMVAIGFGLFALIIWTLVCWFKGQLTSQHIVKHRMLLYAWLASLPLGYLATECGWIVREVGRQPWVVYGILRTRDVASALPASAVFVSLISFVIVYVMLFMMFVVFASRIIRKGPDMADAPAPLTKIIGGEEQVIRLDEHKGGEPDV</sequence>
<dbReference type="EMBL" id="JH109154">
    <property type="protein sequence ID" value="EGW19829.1"/>
    <property type="molecule type" value="Genomic_DNA"/>
</dbReference>
<reference evidence="13 14" key="1">
    <citation type="submission" date="2011-06" db="EMBL/GenBank/DDBJ databases">
        <title>Genomic sequence of Methylobacter tundripaludum SV96.</title>
        <authorList>
            <consortium name="US DOE Joint Genome Institute"/>
            <person name="Lucas S."/>
            <person name="Han J."/>
            <person name="Lapidus A."/>
            <person name="Cheng J.-F."/>
            <person name="Goodwin L."/>
            <person name="Pitluck S."/>
            <person name="Held B."/>
            <person name="Detter J.C."/>
            <person name="Han C."/>
            <person name="Tapia R."/>
            <person name="Land M."/>
            <person name="Hauser L."/>
            <person name="Kyrpides N."/>
            <person name="Ivanova N."/>
            <person name="Ovchinnikova G."/>
            <person name="Pagani I."/>
            <person name="Klotz M.G."/>
            <person name="Dispirito A.A."/>
            <person name="Murrell J.C."/>
            <person name="Dunfield P."/>
            <person name="Kalyuzhnaya M.G."/>
            <person name="Svenning M."/>
            <person name="Trotsenko Y.A."/>
            <person name="Stein L.Y."/>
            <person name="Woyke T."/>
        </authorList>
    </citation>
    <scope>NUCLEOTIDE SEQUENCE [LARGE SCALE GENOMIC DNA]</scope>
    <source>
        <strain evidence="14">ATCC BAA-1195 / DSM 17260 / SV96</strain>
    </source>
</reference>
<keyword evidence="10 12" id="KW-0408">Iron</keyword>
<dbReference type="AlphaFoldDB" id="G3J273"/>
<dbReference type="GO" id="GO:0005886">
    <property type="term" value="C:plasma membrane"/>
    <property type="evidence" value="ECO:0007669"/>
    <property type="project" value="UniProtKB-SubCell"/>
</dbReference>
<protein>
    <submittedName>
        <fullName evidence="13">Cytochrome bd ubiquinol oxidase subunit I</fullName>
    </submittedName>
</protein>
<evidence type="ECO:0000256" key="8">
    <source>
        <dbReference type="ARBA" id="ARBA00022982"/>
    </source>
</evidence>
<dbReference type="PANTHER" id="PTHR30365">
    <property type="entry name" value="CYTOCHROME D UBIQUINOL OXIDASE"/>
    <property type="match status" value="1"/>
</dbReference>